<protein>
    <recommendedName>
        <fullName evidence="3">Twin-arginine translocation pathway signal protein</fullName>
    </recommendedName>
</protein>
<gene>
    <name evidence="1" type="ORF">A6X21_02805</name>
</gene>
<accession>A0A1C3EN25</accession>
<evidence type="ECO:0000313" key="2">
    <source>
        <dbReference type="Proteomes" id="UP000094828"/>
    </source>
</evidence>
<name>A0A1C3EN25_9PLAN</name>
<keyword evidence="2" id="KW-1185">Reference proteome</keyword>
<comment type="caution">
    <text evidence="1">The sequence shown here is derived from an EMBL/GenBank/DDBJ whole genome shotgun (WGS) entry which is preliminary data.</text>
</comment>
<dbReference type="OrthoDB" id="9779968at2"/>
<reference evidence="1 2" key="1">
    <citation type="submission" date="2016-05" db="EMBL/GenBank/DDBJ databases">
        <title>Genomic and physiological characterization of Planctopirus sp. isolated from fresh water lake.</title>
        <authorList>
            <person name="Subhash Y."/>
            <person name="Ramana C."/>
        </authorList>
    </citation>
    <scope>NUCLEOTIDE SEQUENCE [LARGE SCALE GENOMIC DNA]</scope>
    <source>
        <strain evidence="1 2">JC280</strain>
    </source>
</reference>
<dbReference type="EMBL" id="LYDR01000039">
    <property type="protein sequence ID" value="ODA34628.1"/>
    <property type="molecule type" value="Genomic_DNA"/>
</dbReference>
<dbReference type="InterPro" id="IPR006311">
    <property type="entry name" value="TAT_signal"/>
</dbReference>
<dbReference type="RefSeq" id="WP_068846099.1">
    <property type="nucleotide sequence ID" value="NZ_LYDR01000039.1"/>
</dbReference>
<dbReference type="Proteomes" id="UP000094828">
    <property type="component" value="Unassembled WGS sequence"/>
</dbReference>
<evidence type="ECO:0008006" key="3">
    <source>
        <dbReference type="Google" id="ProtNLM"/>
    </source>
</evidence>
<dbReference type="AlphaFoldDB" id="A0A1C3EN25"/>
<sequence>MAISLSSRREFLKQAGLLTAWSLTLPQFVVQSRQALAHAPIEGLPDDRILVLVQLAGGNDGLNTLVPYGDDLYYKARPKLSVAPQDVLKIDDYCGFHSEMYALRELWEDGLLSLIQGVGYPNPDRSHFRSTEIWETGSGSEKNIASGWIGRYFDSECSKAVTPTLGVQLGERTAQTFAGDHPRVVTLSNPQLFQFSGGSAREDELAKVHVPSVSANSSLAFLQRTGNDVLSVSRQLSEKVRLQPTTRDYLPYQFSQTLRLVAKMIAAEVPTRVYYVSLPGFDHHATQKMRHAMLLQELSESLSSFVRDLKNLGHLDRTLVVTFSEFGRRVAENQSEGTDHGTANLMFMAGGTSRAGFHGTRSDLSRLDDVGDLHHTTDFRSVYASILKDWLGANPAGILDPSILPMAGILG</sequence>
<dbReference type="InterPro" id="IPR010869">
    <property type="entry name" value="DUF1501"/>
</dbReference>
<evidence type="ECO:0000313" key="1">
    <source>
        <dbReference type="EMBL" id="ODA34628.1"/>
    </source>
</evidence>
<dbReference type="Pfam" id="PF07394">
    <property type="entry name" value="DUF1501"/>
    <property type="match status" value="1"/>
</dbReference>
<dbReference type="PANTHER" id="PTHR43737:SF1">
    <property type="entry name" value="DUF1501 DOMAIN-CONTAINING PROTEIN"/>
    <property type="match status" value="1"/>
</dbReference>
<organism evidence="1 2">
    <name type="scientific">Planctopirus hydrillae</name>
    <dbReference type="NCBI Taxonomy" id="1841610"/>
    <lineage>
        <taxon>Bacteria</taxon>
        <taxon>Pseudomonadati</taxon>
        <taxon>Planctomycetota</taxon>
        <taxon>Planctomycetia</taxon>
        <taxon>Planctomycetales</taxon>
        <taxon>Planctomycetaceae</taxon>
        <taxon>Planctopirus</taxon>
    </lineage>
</organism>
<proteinExistence type="predicted"/>
<dbReference type="PANTHER" id="PTHR43737">
    <property type="entry name" value="BLL7424 PROTEIN"/>
    <property type="match status" value="1"/>
</dbReference>
<dbReference type="PROSITE" id="PS51318">
    <property type="entry name" value="TAT"/>
    <property type="match status" value="1"/>
</dbReference>